<dbReference type="OrthoDB" id="84451at2759"/>
<reference evidence="1 2" key="1">
    <citation type="journal article" date="2013" name="PLoS Genet.">
        <title>Distinctive expansion of potential virulence genes in the genome of the oomycete fish pathogen Saprolegnia parasitica.</title>
        <authorList>
            <person name="Jiang R.H."/>
            <person name="de Bruijn I."/>
            <person name="Haas B.J."/>
            <person name="Belmonte R."/>
            <person name="Lobach L."/>
            <person name="Christie J."/>
            <person name="van den Ackerveken G."/>
            <person name="Bottin A."/>
            <person name="Bulone V."/>
            <person name="Diaz-Moreno S.M."/>
            <person name="Dumas B."/>
            <person name="Fan L."/>
            <person name="Gaulin E."/>
            <person name="Govers F."/>
            <person name="Grenville-Briggs L.J."/>
            <person name="Horner N.R."/>
            <person name="Levin J.Z."/>
            <person name="Mammella M."/>
            <person name="Meijer H.J."/>
            <person name="Morris P."/>
            <person name="Nusbaum C."/>
            <person name="Oome S."/>
            <person name="Phillips A.J."/>
            <person name="van Rooyen D."/>
            <person name="Rzeszutek E."/>
            <person name="Saraiva M."/>
            <person name="Secombes C.J."/>
            <person name="Seidl M.F."/>
            <person name="Snel B."/>
            <person name="Stassen J.H."/>
            <person name="Sykes S."/>
            <person name="Tripathy S."/>
            <person name="van den Berg H."/>
            <person name="Vega-Arreguin J.C."/>
            <person name="Wawra S."/>
            <person name="Young S.K."/>
            <person name="Zeng Q."/>
            <person name="Dieguez-Uribeondo J."/>
            <person name="Russ C."/>
            <person name="Tyler B.M."/>
            <person name="van West P."/>
        </authorList>
    </citation>
    <scope>NUCLEOTIDE SEQUENCE [LARGE SCALE GENOMIC DNA]</scope>
    <source>
        <strain evidence="1 2">CBS 223.65</strain>
    </source>
</reference>
<proteinExistence type="predicted"/>
<dbReference type="KEGG" id="spar:SPRG_02429"/>
<dbReference type="EMBL" id="KK583194">
    <property type="protein sequence ID" value="KDO32731.1"/>
    <property type="molecule type" value="Genomic_DNA"/>
</dbReference>
<organism evidence="1 2">
    <name type="scientific">Saprolegnia parasitica (strain CBS 223.65)</name>
    <dbReference type="NCBI Taxonomy" id="695850"/>
    <lineage>
        <taxon>Eukaryota</taxon>
        <taxon>Sar</taxon>
        <taxon>Stramenopiles</taxon>
        <taxon>Oomycota</taxon>
        <taxon>Saprolegniomycetes</taxon>
        <taxon>Saprolegniales</taxon>
        <taxon>Saprolegniaceae</taxon>
        <taxon>Saprolegnia</taxon>
    </lineage>
</organism>
<keyword evidence="2" id="KW-1185">Reference proteome</keyword>
<dbReference type="VEuPathDB" id="FungiDB:SPRG_02429"/>
<gene>
    <name evidence="1" type="ORF">SPRG_02429</name>
</gene>
<dbReference type="AlphaFoldDB" id="A0A067D1X8"/>
<dbReference type="RefSeq" id="XP_012196395.1">
    <property type="nucleotide sequence ID" value="XM_012341005.1"/>
</dbReference>
<protein>
    <submittedName>
        <fullName evidence="1">Uncharacterized protein</fullName>
    </submittedName>
</protein>
<evidence type="ECO:0000313" key="1">
    <source>
        <dbReference type="EMBL" id="KDO32731.1"/>
    </source>
</evidence>
<evidence type="ECO:0000313" key="2">
    <source>
        <dbReference type="Proteomes" id="UP000030745"/>
    </source>
</evidence>
<dbReference type="GeneID" id="24124984"/>
<sequence>MARERPATTEDERRKTAYKAYYQKNKEAYLARAKDWRAKNKEKEAALKKAHYEKNKEAYLARKKAHYEANREYNQVYDRTARLRKKAIAAGEVPPPLPTLKAWRAAAAGATSASTAPKTAAKPLATPIVRRATAQSVVSHVWLPPVVPSTHPLPCCEKCATSDAAKTNAATLTSENNTAYPSGPYLCHFCDTFMLLRRIGELPPRPIPRTTRSVAKAKADAPYLEEWIL</sequence>
<name>A0A067D1X8_SAPPC</name>
<dbReference type="OMA" id="QMKAHRE"/>
<dbReference type="Proteomes" id="UP000030745">
    <property type="component" value="Unassembled WGS sequence"/>
</dbReference>
<accession>A0A067D1X8</accession>